<dbReference type="GO" id="GO:0000976">
    <property type="term" value="F:transcription cis-regulatory region binding"/>
    <property type="evidence" value="ECO:0007669"/>
    <property type="project" value="TreeGrafter"/>
</dbReference>
<dbReference type="CDD" id="cd01542">
    <property type="entry name" value="PBP1_TreR-like"/>
    <property type="match status" value="1"/>
</dbReference>
<dbReference type="PANTHER" id="PTHR30146:SF109">
    <property type="entry name" value="HTH-TYPE TRANSCRIPTIONAL REGULATOR GALS"/>
    <property type="match status" value="1"/>
</dbReference>
<sequence length="326" mass="36431">MNINEIARLAGVSRATVSRYLNNGYVSSEKKEVIRRVIQETGYQPSSQAQTLRTKKTSLIGVILPKINSDTISREVTGISDILTRRGYQLILANTNNDVEEELKYLSLFKERQVDGVVFIATMFTRKHKQMLKDYKVPIVILGQHLDGYPCIYQDDHKAAFQVTEKLAEKGKKFAYIGVTDKDEAVGACRKKGFMDAIHKAKLEVVPERMKIGSFTMDSGYEMAKELFEEEPSIDSLVCATDTMAVGAMTYLKEIGLRIPEDVQIAGIGDGVPGKIVEPKLTTVHFYYKTSGMEAAAMLADLIENDTGISKEIKMGCELVERESHR</sequence>
<name>A0A367FUK8_9FIRM</name>
<comment type="caution">
    <text evidence="5">The sequence shown here is derived from an EMBL/GenBank/DDBJ whole genome shotgun (WGS) entry which is preliminary data.</text>
</comment>
<dbReference type="CDD" id="cd01392">
    <property type="entry name" value="HTH_LacI"/>
    <property type="match status" value="1"/>
</dbReference>
<dbReference type="Pfam" id="PF00532">
    <property type="entry name" value="Peripla_BP_1"/>
    <property type="match status" value="1"/>
</dbReference>
<dbReference type="EMBL" id="PSQG01000040">
    <property type="protein sequence ID" value="RCH41643.1"/>
    <property type="molecule type" value="Genomic_DNA"/>
</dbReference>
<dbReference type="Gene3D" id="3.40.50.2300">
    <property type="match status" value="2"/>
</dbReference>
<dbReference type="InterPro" id="IPR000843">
    <property type="entry name" value="HTH_LacI"/>
</dbReference>
<dbReference type="SUPFAM" id="SSF47413">
    <property type="entry name" value="lambda repressor-like DNA-binding domains"/>
    <property type="match status" value="1"/>
</dbReference>
<dbReference type="RefSeq" id="WP_021652887.1">
    <property type="nucleotide sequence ID" value="NZ_PSQG01000040.1"/>
</dbReference>
<feature type="domain" description="HTH lacI-type" evidence="4">
    <location>
        <begin position="1"/>
        <end position="54"/>
    </location>
</feature>
<dbReference type="InterPro" id="IPR028082">
    <property type="entry name" value="Peripla_BP_I"/>
</dbReference>
<protein>
    <submittedName>
        <fullName evidence="5">LacI family transcriptional regulator</fullName>
    </submittedName>
</protein>
<accession>A0A367FUK8</accession>
<evidence type="ECO:0000259" key="4">
    <source>
        <dbReference type="PROSITE" id="PS50932"/>
    </source>
</evidence>
<dbReference type="InterPro" id="IPR001761">
    <property type="entry name" value="Peripla_BP/Lac1_sug-bd_dom"/>
</dbReference>
<dbReference type="InterPro" id="IPR010982">
    <property type="entry name" value="Lambda_DNA-bd_dom_sf"/>
</dbReference>
<keyword evidence="2" id="KW-0238">DNA-binding</keyword>
<reference evidence="5 6" key="1">
    <citation type="submission" date="2018-02" db="EMBL/GenBank/DDBJ databases">
        <title>Complete genome sequencing of Faecalibacterium prausnitzii strains isolated from the human gut.</title>
        <authorList>
            <person name="Fitzgerald B.C."/>
            <person name="Shkoporov A.N."/>
            <person name="Ross P.R."/>
            <person name="Hill C."/>
        </authorList>
    </citation>
    <scope>NUCLEOTIDE SEQUENCE [LARGE SCALE GENOMIC DNA]</scope>
    <source>
        <strain evidence="5 6">APC942/31-1</strain>
    </source>
</reference>
<dbReference type="PROSITE" id="PS50932">
    <property type="entry name" value="HTH_LACI_2"/>
    <property type="match status" value="1"/>
</dbReference>
<dbReference type="SUPFAM" id="SSF53822">
    <property type="entry name" value="Periplasmic binding protein-like I"/>
    <property type="match status" value="1"/>
</dbReference>
<gene>
    <name evidence="5" type="ORF">C4886_17230</name>
</gene>
<dbReference type="GO" id="GO:0003700">
    <property type="term" value="F:DNA-binding transcription factor activity"/>
    <property type="evidence" value="ECO:0007669"/>
    <property type="project" value="TreeGrafter"/>
</dbReference>
<dbReference type="Proteomes" id="UP000253208">
    <property type="component" value="Unassembled WGS sequence"/>
</dbReference>
<dbReference type="SMART" id="SM00354">
    <property type="entry name" value="HTH_LACI"/>
    <property type="match status" value="1"/>
</dbReference>
<keyword evidence="1" id="KW-0805">Transcription regulation</keyword>
<dbReference type="Pfam" id="PF00356">
    <property type="entry name" value="LacI"/>
    <property type="match status" value="1"/>
</dbReference>
<dbReference type="PANTHER" id="PTHR30146">
    <property type="entry name" value="LACI-RELATED TRANSCRIPTIONAL REPRESSOR"/>
    <property type="match status" value="1"/>
</dbReference>
<organism evidence="5 6">
    <name type="scientific">Blautia obeum</name>
    <dbReference type="NCBI Taxonomy" id="40520"/>
    <lineage>
        <taxon>Bacteria</taxon>
        <taxon>Bacillati</taxon>
        <taxon>Bacillota</taxon>
        <taxon>Clostridia</taxon>
        <taxon>Lachnospirales</taxon>
        <taxon>Lachnospiraceae</taxon>
        <taxon>Blautia</taxon>
    </lineage>
</organism>
<dbReference type="Gene3D" id="1.10.260.40">
    <property type="entry name" value="lambda repressor-like DNA-binding domains"/>
    <property type="match status" value="1"/>
</dbReference>
<evidence type="ECO:0000256" key="2">
    <source>
        <dbReference type="ARBA" id="ARBA00023125"/>
    </source>
</evidence>
<keyword evidence="3" id="KW-0804">Transcription</keyword>
<proteinExistence type="predicted"/>
<evidence type="ECO:0000313" key="6">
    <source>
        <dbReference type="Proteomes" id="UP000253208"/>
    </source>
</evidence>
<evidence type="ECO:0000256" key="1">
    <source>
        <dbReference type="ARBA" id="ARBA00023015"/>
    </source>
</evidence>
<dbReference type="PROSITE" id="PS00356">
    <property type="entry name" value="HTH_LACI_1"/>
    <property type="match status" value="1"/>
</dbReference>
<dbReference type="AlphaFoldDB" id="A0A367FUK8"/>
<evidence type="ECO:0000313" key="5">
    <source>
        <dbReference type="EMBL" id="RCH41643.1"/>
    </source>
</evidence>
<evidence type="ECO:0000256" key="3">
    <source>
        <dbReference type="ARBA" id="ARBA00023163"/>
    </source>
</evidence>